<protein>
    <recommendedName>
        <fullName evidence="5">PDZ domain-containing protein</fullName>
    </recommendedName>
</protein>
<dbReference type="GO" id="GO:0072659">
    <property type="term" value="P:protein localization to plasma membrane"/>
    <property type="evidence" value="ECO:0007669"/>
    <property type="project" value="TreeGrafter"/>
</dbReference>
<dbReference type="Pfam" id="PF12815">
    <property type="entry name" value="CTD"/>
    <property type="match status" value="1"/>
</dbReference>
<dbReference type="PANTHER" id="PTHR14191:SF3">
    <property type="entry name" value="NA(+)_H(+) EXCHANGE REGULATORY COFACTOR-LIKE PROTEIN NRFL-1"/>
    <property type="match status" value="1"/>
</dbReference>
<dbReference type="PANTHER" id="PTHR14191">
    <property type="entry name" value="PDZ DOMAIN CONTAINING PROTEIN"/>
    <property type="match status" value="1"/>
</dbReference>
<dbReference type="InterPro" id="IPR041489">
    <property type="entry name" value="PDZ_6"/>
</dbReference>
<dbReference type="EMBL" id="CAJNOT010000651">
    <property type="protein sequence ID" value="CAF1045985.1"/>
    <property type="molecule type" value="Genomic_DNA"/>
</dbReference>
<dbReference type="GO" id="GO:0043495">
    <property type="term" value="F:protein-membrane adaptor activity"/>
    <property type="evidence" value="ECO:0007669"/>
    <property type="project" value="TreeGrafter"/>
</dbReference>
<evidence type="ECO:0000313" key="6">
    <source>
        <dbReference type="EMBL" id="CAF1045985.1"/>
    </source>
</evidence>
<name>A0A814K459_9BILA</name>
<feature type="region of interest" description="Disordered" evidence="4">
    <location>
        <begin position="146"/>
        <end position="182"/>
    </location>
</feature>
<dbReference type="SMART" id="SM00228">
    <property type="entry name" value="PDZ"/>
    <property type="match status" value="1"/>
</dbReference>
<dbReference type="Pfam" id="PF17820">
    <property type="entry name" value="PDZ_6"/>
    <property type="match status" value="1"/>
</dbReference>
<dbReference type="Proteomes" id="UP000663864">
    <property type="component" value="Unassembled WGS sequence"/>
</dbReference>
<feature type="compositionally biased region" description="Basic residues" evidence="4">
    <location>
        <begin position="378"/>
        <end position="387"/>
    </location>
</feature>
<dbReference type="Proteomes" id="UP000663836">
    <property type="component" value="Unassembled WGS sequence"/>
</dbReference>
<feature type="compositionally biased region" description="Basic residues" evidence="4">
    <location>
        <begin position="116"/>
        <end position="125"/>
    </location>
</feature>
<comment type="subcellular location">
    <subcellularLocation>
        <location evidence="1">Cell membrane</location>
    </subcellularLocation>
</comment>
<dbReference type="InterPro" id="IPR036034">
    <property type="entry name" value="PDZ_sf"/>
</dbReference>
<feature type="domain" description="PDZ" evidence="5">
    <location>
        <begin position="767"/>
        <end position="837"/>
    </location>
</feature>
<sequence>MSSTIYDQQNSSPVVTRRPPMYYEDTGNRSQRSVNRRSLSDKIRNLFRKDSSSPKRSASNDRRTPTTSVRQSSLSPVSNRSSSEGPNLRAPTVYWPFGKKKSKLSSTTSTPTTSRTKTKGCRKTKQPIASPIEISSPIYVQDNRTPVYGQDNRTPIYGQDNRTPIYGQDNRTSIYGQDNRTPVYGQDFVPRSPDFMYGSNEGLQISINYDTPTKNYRDYTGNDDTQRFQQVIVPDADVFIPSTYTTNRSPSPSMNRQRLPNTNIEYRYQNDSSMPSVTIPLTDIEVIPTPQRKRKVGDIPPYNNTQVVVEKPPMFPQTSSRSPPRGYPSNISTNPTQWIGTSSSALNNTEIHSPRSQSRDRDVPKLNAPLVTFGGTPSKKKPKRTKSQSRADGMSGSTTTISNLVKLNPVQPSRPWASTYGSLPDAEIISDDRFTGYKPSKPSTNRYPGLSAIVWHHVHPTPVYHFDERPPTTTTTPQRTRRFDTSTTTLNDYEENAPSRCSPVKDTSTSTPPISCHDGYIRPMTPQNQSVSVDISVLQRDHDDLRDATCSSPVRRSCYDSPEPPATYRSSATIYTRDRTPCFGSGEIRTWSSQENGMNNNYNNSYKKPYTFVQVERTNEQRKDYCHHQIVPLEKQDSNCEHRYSPRYVERDLYGKQQQRIINNNNQEMDEERYEVSYVYEGQCPKYPYEAQRYYDEWQSTNRYSNDNLGIKNLVLSNPLIKTQSPMITELDNIYDQSSRSYIDSAYIQEPLLTRAPVVDSERTLHTCTLKRTDSYDGLGILISTDVATRLNHYIREVEPGSPGHKAGLRKNDRIIGINGVSVENIDFNDVLILIKEGLHNDNLQFSVIHEPEHI</sequence>
<evidence type="ECO:0000256" key="4">
    <source>
        <dbReference type="SAM" id="MobiDB-lite"/>
    </source>
</evidence>
<feature type="region of interest" description="Disordered" evidence="4">
    <location>
        <begin position="491"/>
        <end position="511"/>
    </location>
</feature>
<feature type="compositionally biased region" description="Basic and acidic residues" evidence="4">
    <location>
        <begin position="38"/>
        <end position="64"/>
    </location>
</feature>
<accession>A0A814K459</accession>
<evidence type="ECO:0000313" key="7">
    <source>
        <dbReference type="EMBL" id="CAF3679893.1"/>
    </source>
</evidence>
<dbReference type="Gene3D" id="2.30.42.10">
    <property type="match status" value="1"/>
</dbReference>
<dbReference type="InterPro" id="IPR001478">
    <property type="entry name" value="PDZ"/>
</dbReference>
<keyword evidence="2" id="KW-1003">Cell membrane</keyword>
<evidence type="ECO:0000313" key="8">
    <source>
        <dbReference type="Proteomes" id="UP000663864"/>
    </source>
</evidence>
<evidence type="ECO:0000256" key="1">
    <source>
        <dbReference type="ARBA" id="ARBA00004236"/>
    </source>
</evidence>
<evidence type="ECO:0000256" key="2">
    <source>
        <dbReference type="ARBA" id="ARBA00022475"/>
    </source>
</evidence>
<evidence type="ECO:0000256" key="3">
    <source>
        <dbReference type="ARBA" id="ARBA00022737"/>
    </source>
</evidence>
<organism evidence="6 8">
    <name type="scientific">Rotaria sordida</name>
    <dbReference type="NCBI Taxonomy" id="392033"/>
    <lineage>
        <taxon>Eukaryota</taxon>
        <taxon>Metazoa</taxon>
        <taxon>Spiralia</taxon>
        <taxon>Gnathifera</taxon>
        <taxon>Rotifera</taxon>
        <taxon>Eurotatoria</taxon>
        <taxon>Bdelloidea</taxon>
        <taxon>Philodinida</taxon>
        <taxon>Philodinidae</taxon>
        <taxon>Rotaria</taxon>
    </lineage>
</organism>
<feature type="compositionally biased region" description="Polar residues" evidence="4">
    <location>
        <begin position="28"/>
        <end position="37"/>
    </location>
</feature>
<dbReference type="EMBL" id="CAJOBD010000505">
    <property type="protein sequence ID" value="CAF3679893.1"/>
    <property type="molecule type" value="Genomic_DNA"/>
</dbReference>
<keyword evidence="3" id="KW-0677">Repeat</keyword>
<evidence type="ECO:0000259" key="5">
    <source>
        <dbReference type="PROSITE" id="PS50106"/>
    </source>
</evidence>
<feature type="compositionally biased region" description="Polar residues" evidence="4">
    <location>
        <begin position="1"/>
        <end position="14"/>
    </location>
</feature>
<dbReference type="SUPFAM" id="SSF50156">
    <property type="entry name" value="PDZ domain-like"/>
    <property type="match status" value="1"/>
</dbReference>
<dbReference type="GO" id="GO:0016324">
    <property type="term" value="C:apical plasma membrane"/>
    <property type="evidence" value="ECO:0007669"/>
    <property type="project" value="TreeGrafter"/>
</dbReference>
<feature type="compositionally biased region" description="Low complexity" evidence="4">
    <location>
        <begin position="72"/>
        <end position="83"/>
    </location>
</feature>
<gene>
    <name evidence="7" type="ORF">JBS370_LOCUS8129</name>
    <name evidence="6" type="ORF">ZHD862_LOCUS14798</name>
</gene>
<keyword evidence="2" id="KW-0472">Membrane</keyword>
<proteinExistence type="predicted"/>
<feature type="compositionally biased region" description="Polar residues" evidence="4">
    <location>
        <begin position="329"/>
        <end position="356"/>
    </location>
</feature>
<feature type="compositionally biased region" description="Polar residues" evidence="4">
    <location>
        <begin position="169"/>
        <end position="180"/>
    </location>
</feature>
<feature type="region of interest" description="Disordered" evidence="4">
    <location>
        <begin position="1"/>
        <end position="126"/>
    </location>
</feature>
<feature type="compositionally biased region" description="Low complexity" evidence="4">
    <location>
        <begin position="104"/>
        <end position="115"/>
    </location>
</feature>
<dbReference type="AlphaFoldDB" id="A0A814K459"/>
<dbReference type="InterPro" id="IPR051067">
    <property type="entry name" value="NHER"/>
</dbReference>
<feature type="region of interest" description="Disordered" evidence="4">
    <location>
        <begin position="292"/>
        <end position="402"/>
    </location>
</feature>
<reference evidence="6" key="1">
    <citation type="submission" date="2021-02" db="EMBL/GenBank/DDBJ databases">
        <authorList>
            <person name="Nowell W R."/>
        </authorList>
    </citation>
    <scope>NUCLEOTIDE SEQUENCE</scope>
</reference>
<dbReference type="PROSITE" id="PS50106">
    <property type="entry name" value="PDZ"/>
    <property type="match status" value="1"/>
</dbReference>
<comment type="caution">
    <text evidence="6">The sequence shown here is derived from an EMBL/GenBank/DDBJ whole genome shotgun (WGS) entry which is preliminary data.</text>
</comment>